<reference evidence="1" key="1">
    <citation type="submission" date="2020-09" db="EMBL/GenBank/DDBJ databases">
        <title>Whole genome shotgun sequence of Streptomyces xanthophaeus NBRC 12829.</title>
        <authorList>
            <person name="Komaki H."/>
            <person name="Tamura T."/>
        </authorList>
    </citation>
    <scope>NUCLEOTIDE SEQUENCE</scope>
    <source>
        <strain evidence="1">NBRC 12829</strain>
    </source>
</reference>
<protein>
    <recommendedName>
        <fullName evidence="3">Tetratricopeptide repeat protein</fullName>
    </recommendedName>
</protein>
<accession>A0A919GWF9</accession>
<keyword evidence="2" id="KW-1185">Reference proteome</keyword>
<dbReference type="InterPro" id="IPR011990">
    <property type="entry name" value="TPR-like_helical_dom_sf"/>
</dbReference>
<gene>
    <name evidence="1" type="ORF">Sxan_02480</name>
</gene>
<proteinExistence type="predicted"/>
<organism evidence="1 2">
    <name type="scientific">Streptomyces xanthophaeus</name>
    <dbReference type="NCBI Taxonomy" id="67385"/>
    <lineage>
        <taxon>Bacteria</taxon>
        <taxon>Bacillati</taxon>
        <taxon>Actinomycetota</taxon>
        <taxon>Actinomycetes</taxon>
        <taxon>Kitasatosporales</taxon>
        <taxon>Streptomycetaceae</taxon>
        <taxon>Streptomyces</taxon>
    </lineage>
</organism>
<dbReference type="AlphaFoldDB" id="A0A919GWF9"/>
<dbReference type="SUPFAM" id="SSF48452">
    <property type="entry name" value="TPR-like"/>
    <property type="match status" value="1"/>
</dbReference>
<name>A0A919GWF9_9ACTN</name>
<dbReference type="Proteomes" id="UP000600026">
    <property type="component" value="Unassembled WGS sequence"/>
</dbReference>
<evidence type="ECO:0008006" key="3">
    <source>
        <dbReference type="Google" id="ProtNLM"/>
    </source>
</evidence>
<dbReference type="Gene3D" id="1.25.40.10">
    <property type="entry name" value="Tetratricopeptide repeat domain"/>
    <property type="match status" value="1"/>
</dbReference>
<comment type="caution">
    <text evidence="1">The sequence shown here is derived from an EMBL/GenBank/DDBJ whole genome shotgun (WGS) entry which is preliminary data.</text>
</comment>
<sequence>MWSAVYWQAWARGLGAPWHEAALEDAYSLIRRGQFEDAEARAQAVVTARHSKWGRDRRPETAWRGRYYALLAAVAHGQGESVLAELEVLIGELEQLCGWSRILLLEARITRAGVLIEGRPAEAQAEAEDVLRELMLIKHLTEVWQDELVALICLGEALCTQERYAEAEAIARGHLPRAEKLLAASMHRMLIRSLSGQGRHEEALAECRRALTELLPSASGDLELATAVALHGLGHHQEAEAEALRGLAACERHLHPTHPRVGEIKELLARITSD</sequence>
<evidence type="ECO:0000313" key="1">
    <source>
        <dbReference type="EMBL" id="GHI82884.1"/>
    </source>
</evidence>
<evidence type="ECO:0000313" key="2">
    <source>
        <dbReference type="Proteomes" id="UP000600026"/>
    </source>
</evidence>
<dbReference type="EMBL" id="BNEE01000003">
    <property type="protein sequence ID" value="GHI82884.1"/>
    <property type="molecule type" value="Genomic_DNA"/>
</dbReference>